<comment type="caution">
    <text evidence="2">The sequence shown here is derived from an EMBL/GenBank/DDBJ whole genome shotgun (WGS) entry which is preliminary data.</text>
</comment>
<proteinExistence type="predicted"/>
<keyword evidence="1" id="KW-0732">Signal</keyword>
<evidence type="ECO:0000313" key="3">
    <source>
        <dbReference type="Proteomes" id="UP000761534"/>
    </source>
</evidence>
<dbReference type="EMBL" id="SWFS01000415">
    <property type="protein sequence ID" value="KAA8905444.1"/>
    <property type="molecule type" value="Genomic_DNA"/>
</dbReference>
<dbReference type="VEuPathDB" id="FungiDB:TRICI_005290"/>
<gene>
    <name evidence="2" type="ORF">TRICI_005290</name>
</gene>
<feature type="chain" id="PRO_5024909898" evidence="1">
    <location>
        <begin position="18"/>
        <end position="202"/>
    </location>
</feature>
<evidence type="ECO:0000256" key="1">
    <source>
        <dbReference type="SAM" id="SignalP"/>
    </source>
</evidence>
<accession>A0A642UUD4</accession>
<name>A0A642UUD4_9ASCO</name>
<dbReference type="Proteomes" id="UP000761534">
    <property type="component" value="Unassembled WGS sequence"/>
</dbReference>
<dbReference type="AlphaFoldDB" id="A0A642UUD4"/>
<organism evidence="2 3">
    <name type="scientific">Trichomonascus ciferrii</name>
    <dbReference type="NCBI Taxonomy" id="44093"/>
    <lineage>
        <taxon>Eukaryota</taxon>
        <taxon>Fungi</taxon>
        <taxon>Dikarya</taxon>
        <taxon>Ascomycota</taxon>
        <taxon>Saccharomycotina</taxon>
        <taxon>Dipodascomycetes</taxon>
        <taxon>Dipodascales</taxon>
        <taxon>Trichomonascaceae</taxon>
        <taxon>Trichomonascus</taxon>
        <taxon>Trichomonascus ciferrii complex</taxon>
    </lineage>
</organism>
<keyword evidence="3" id="KW-1185">Reference proteome</keyword>
<reference evidence="2" key="1">
    <citation type="journal article" date="2019" name="G3 (Bethesda)">
        <title>Genome Assemblies of Two Rare Opportunistic Yeast Pathogens: Diutina rugosa (syn. Candida rugosa) and Trichomonascus ciferrii (syn. Candida ciferrii).</title>
        <authorList>
            <person name="Mixao V."/>
            <person name="Saus E."/>
            <person name="Hansen A.P."/>
            <person name="Lass-Florl C."/>
            <person name="Gabaldon T."/>
        </authorList>
    </citation>
    <scope>NUCLEOTIDE SEQUENCE</scope>
    <source>
        <strain evidence="2">CBS 4856</strain>
    </source>
</reference>
<protein>
    <submittedName>
        <fullName evidence="2">Uncharacterized protein</fullName>
    </submittedName>
</protein>
<feature type="signal peptide" evidence="1">
    <location>
        <begin position="1"/>
        <end position="17"/>
    </location>
</feature>
<sequence>MTFILFCISVRLHFSFSKQTSHSSHEITSALASLEVIGSVQLISFVHPSEIFNPGLYSEGIPGPWDSLARLWVMFNSFHSLKPRRATGWPPAIPNLDMVFSGGTPPDPQGSLRSRLWVMFSSFYSLKPRRATGVQGASPLQNPTHSCVFWRTLRSPKLASLDDLLFSFGSMKPRRDSGVTPALLSRDSSSEVSQFYSANGIA</sequence>
<evidence type="ECO:0000313" key="2">
    <source>
        <dbReference type="EMBL" id="KAA8905444.1"/>
    </source>
</evidence>